<dbReference type="AlphaFoldDB" id="A0AAV7K4U3"/>
<dbReference type="InterPro" id="IPR016635">
    <property type="entry name" value="AP_complex_ssu"/>
</dbReference>
<evidence type="ECO:0000256" key="5">
    <source>
        <dbReference type="ARBA" id="ARBA00023136"/>
    </source>
</evidence>
<keyword evidence="5 8" id="KW-0472">Membrane</keyword>
<comment type="caution">
    <text evidence="10">The sequence shown here is derived from an EMBL/GenBank/DDBJ whole genome shotgun (WGS) entry which is preliminary data.</text>
</comment>
<gene>
    <name evidence="10" type="ORF">LOD99_1670</name>
</gene>
<evidence type="ECO:0000313" key="11">
    <source>
        <dbReference type="Proteomes" id="UP001165289"/>
    </source>
</evidence>
<dbReference type="CDD" id="cd14832">
    <property type="entry name" value="AP4_sigma"/>
    <property type="match status" value="1"/>
</dbReference>
<evidence type="ECO:0000256" key="1">
    <source>
        <dbReference type="ARBA" id="ARBA00004308"/>
    </source>
</evidence>
<accession>A0AAV7K4U3</accession>
<name>A0AAV7K4U3_9METZ</name>
<evidence type="ECO:0000259" key="9">
    <source>
        <dbReference type="Pfam" id="PF01217"/>
    </source>
</evidence>
<feature type="domain" description="AP complex mu/sigma subunit" evidence="9">
    <location>
        <begin position="1"/>
        <end position="140"/>
    </location>
</feature>
<keyword evidence="11" id="KW-1185">Reference proteome</keyword>
<dbReference type="FunFam" id="3.30.450.60:FF:000010">
    <property type="entry name" value="AP complex subunit sigma"/>
    <property type="match status" value="1"/>
</dbReference>
<dbReference type="Pfam" id="PF01217">
    <property type="entry name" value="Clat_adaptor_s"/>
    <property type="match status" value="1"/>
</dbReference>
<comment type="similarity">
    <text evidence="2 8">Belongs to the adaptor complexes small subunit family.</text>
</comment>
<dbReference type="EMBL" id="JAKMXF010000166">
    <property type="protein sequence ID" value="KAI6655936.1"/>
    <property type="molecule type" value="Genomic_DNA"/>
</dbReference>
<evidence type="ECO:0000256" key="2">
    <source>
        <dbReference type="ARBA" id="ARBA00006972"/>
    </source>
</evidence>
<dbReference type="GO" id="GO:0005737">
    <property type="term" value="C:cytoplasm"/>
    <property type="evidence" value="ECO:0007669"/>
    <property type="project" value="UniProtKB-ARBA"/>
</dbReference>
<evidence type="ECO:0000256" key="8">
    <source>
        <dbReference type="PIRNR" id="PIRNR015588"/>
    </source>
</evidence>
<dbReference type="PANTHER" id="PTHR11753">
    <property type="entry name" value="ADAPTOR COMPLEXES SMALL SUBUNIT FAMILY"/>
    <property type="match status" value="1"/>
</dbReference>
<sequence length="147" mass="17406">MFKFFFLVNKQGQTRLAQYYDNTPAEERVVLEAEIVRKCLGRNEDKCSFFEMKGFNIIFRRYAALYFIAGVTAEENELAILEFIHNLVETFDKYFDSVCELDIMFNLDKAYMILDEMILDGEIFETNRSRVLAPVKQLERDMFNKTT</sequence>
<evidence type="ECO:0000313" key="10">
    <source>
        <dbReference type="EMBL" id="KAI6655936.1"/>
    </source>
</evidence>
<keyword evidence="4 8" id="KW-0653">Protein transport</keyword>
<comment type="subunit">
    <text evidence="7">Adaptor protein complex 4 (AP-4) is a heterotetramer composed of two large adaptins (epsilon-type subunit AP4E1 and beta-type subunit AP4B1), a medium adaptin (mu-type subunit AP4M1) and a small adaptin (sigma-type AP4S1).</text>
</comment>
<organism evidence="10 11">
    <name type="scientific">Oopsacas minuta</name>
    <dbReference type="NCBI Taxonomy" id="111878"/>
    <lineage>
        <taxon>Eukaryota</taxon>
        <taxon>Metazoa</taxon>
        <taxon>Porifera</taxon>
        <taxon>Hexactinellida</taxon>
        <taxon>Hexasterophora</taxon>
        <taxon>Lyssacinosida</taxon>
        <taxon>Leucopsacidae</taxon>
        <taxon>Oopsacas</taxon>
    </lineage>
</organism>
<dbReference type="InterPro" id="IPR011012">
    <property type="entry name" value="Longin-like_dom_sf"/>
</dbReference>
<protein>
    <recommendedName>
        <fullName evidence="8">AP complex subunit sigma</fullName>
    </recommendedName>
</protein>
<dbReference type="PIRSF" id="PIRSF015588">
    <property type="entry name" value="AP_complex_sigma"/>
    <property type="match status" value="1"/>
</dbReference>
<evidence type="ECO:0000256" key="4">
    <source>
        <dbReference type="ARBA" id="ARBA00022927"/>
    </source>
</evidence>
<evidence type="ECO:0000256" key="3">
    <source>
        <dbReference type="ARBA" id="ARBA00022448"/>
    </source>
</evidence>
<evidence type="ECO:0000256" key="7">
    <source>
        <dbReference type="ARBA" id="ARBA00062526"/>
    </source>
</evidence>
<comment type="function">
    <text evidence="6">Component of the adaptor protein complex 4 (AP-4). Adaptor protein complexes are vesicle coat components involved both in vesicle formation and cargo selection. They control the vesicular transport of proteins in different trafficking pathways. AP-4 forms a non clathrin-associated coat on vesicles departing the trans-Golgi network (TGN) and may be involved in the targeting of proteins from the trans-Golgi network (TGN) to the endosomal-lysosomal system. It is also involved in protein sorting to the basolateral membrane in epithelial cells and the proper asymmetric localization of somatodendritic proteins in neurons. AP-4 is involved in the recognition and binding of tyrosine-based sorting signals found in the cytoplasmic part of cargos, but may also recognize other types of sorting signal.</text>
</comment>
<keyword evidence="3 8" id="KW-0813">Transport</keyword>
<dbReference type="GO" id="GO:0006886">
    <property type="term" value="P:intracellular protein transport"/>
    <property type="evidence" value="ECO:0007669"/>
    <property type="project" value="UniProtKB-UniRule"/>
</dbReference>
<dbReference type="Proteomes" id="UP001165289">
    <property type="component" value="Unassembled WGS sequence"/>
</dbReference>
<evidence type="ECO:0000256" key="6">
    <source>
        <dbReference type="ARBA" id="ARBA00053594"/>
    </source>
</evidence>
<dbReference type="Gene3D" id="3.30.450.60">
    <property type="match status" value="1"/>
</dbReference>
<dbReference type="SUPFAM" id="SSF64356">
    <property type="entry name" value="SNARE-like"/>
    <property type="match status" value="1"/>
</dbReference>
<comment type="subcellular location">
    <subcellularLocation>
        <location evidence="1">Endomembrane system</location>
    </subcellularLocation>
</comment>
<dbReference type="GO" id="GO:0012505">
    <property type="term" value="C:endomembrane system"/>
    <property type="evidence" value="ECO:0007669"/>
    <property type="project" value="UniProtKB-SubCell"/>
</dbReference>
<dbReference type="InterPro" id="IPR022775">
    <property type="entry name" value="AP_mu_sigma_su"/>
</dbReference>
<proteinExistence type="inferred from homology"/>
<reference evidence="10 11" key="1">
    <citation type="journal article" date="2023" name="BMC Biol.">
        <title>The compact genome of the sponge Oopsacas minuta (Hexactinellida) is lacking key metazoan core genes.</title>
        <authorList>
            <person name="Santini S."/>
            <person name="Schenkelaars Q."/>
            <person name="Jourda C."/>
            <person name="Duchesne M."/>
            <person name="Belahbib H."/>
            <person name="Rocher C."/>
            <person name="Selva M."/>
            <person name="Riesgo A."/>
            <person name="Vervoort M."/>
            <person name="Leys S.P."/>
            <person name="Kodjabachian L."/>
            <person name="Le Bivic A."/>
            <person name="Borchiellini C."/>
            <person name="Claverie J.M."/>
            <person name="Renard E."/>
        </authorList>
    </citation>
    <scope>NUCLEOTIDE SEQUENCE [LARGE SCALE GENOMIC DNA]</scope>
    <source>
        <strain evidence="10">SPO-2</strain>
    </source>
</reference>